<evidence type="ECO:0000313" key="2">
    <source>
        <dbReference type="EMBL" id="KAK7880000.1"/>
    </source>
</evidence>
<keyword evidence="3" id="KW-1185">Reference proteome</keyword>
<proteinExistence type="predicted"/>
<name>A0AAW0MLH0_9GOBI</name>
<dbReference type="EMBL" id="JBBPFD010000161">
    <property type="protein sequence ID" value="KAK7880000.1"/>
    <property type="molecule type" value="Genomic_DNA"/>
</dbReference>
<sequence length="416" mass="43999">MKDLQHSPPPNEKSGCFAFVRWEDGYTGKIFSSSDIFTRDESPVRLQDLTSGDPVVAKCSTTGCTIGGSHTSTPSPYGLNTSGPSPGGSHTVSPSPYGLNTFGPSPGGSHRVSPSPYGLNASGPSPGGSHTVSPSPYGLNTSGPSPGGSHTSTPSPYGLNTSGPSPGGSHTSTSSPYGLNTPFPSPDGNHTSSSSSYGLNTSGPSPGGSHTSSSSSYGPAAFAVNPPGKEARLTPYRRDELVPESAWTPCDGCKWEVERILCEKRKVDEVISRIDPGQVRELQALCELIGDRHHNSPDSLSGQQELFPGSGIFISSFRLAAMNHASKPHCMRLFHALFDHFFTVEECQNAVPFGRPGNSSSGKEGKQVLDRQEVDGILILVRFSQSALSSFRLSLQERSQIDVEFLKCVNICSTEH</sequence>
<dbReference type="AlphaFoldDB" id="A0AAW0MLH0"/>
<feature type="compositionally biased region" description="Polar residues" evidence="1">
    <location>
        <begin position="62"/>
        <end position="94"/>
    </location>
</feature>
<comment type="caution">
    <text evidence="2">The sequence shown here is derived from an EMBL/GenBank/DDBJ whole genome shotgun (WGS) entry which is preliminary data.</text>
</comment>
<reference evidence="3" key="1">
    <citation type="submission" date="2024-04" db="EMBL/GenBank/DDBJ databases">
        <title>Salinicola lusitanus LLJ914,a marine bacterium isolated from the Okinawa Trough.</title>
        <authorList>
            <person name="Li J."/>
        </authorList>
    </citation>
    <scope>NUCLEOTIDE SEQUENCE [LARGE SCALE GENOMIC DNA]</scope>
</reference>
<feature type="compositionally biased region" description="Low complexity" evidence="1">
    <location>
        <begin position="192"/>
        <end position="219"/>
    </location>
</feature>
<evidence type="ECO:0000256" key="1">
    <source>
        <dbReference type="SAM" id="MobiDB-lite"/>
    </source>
</evidence>
<protein>
    <submittedName>
        <fullName evidence="2">Uncharacterized protein</fullName>
    </submittedName>
</protein>
<feature type="compositionally biased region" description="Low complexity" evidence="1">
    <location>
        <begin position="141"/>
        <end position="176"/>
    </location>
</feature>
<feature type="region of interest" description="Disordered" evidence="1">
    <location>
        <begin position="62"/>
        <end position="223"/>
    </location>
</feature>
<dbReference type="Proteomes" id="UP001460270">
    <property type="component" value="Unassembled WGS sequence"/>
</dbReference>
<gene>
    <name evidence="2" type="ORF">WMY93_033331</name>
</gene>
<evidence type="ECO:0000313" key="3">
    <source>
        <dbReference type="Proteomes" id="UP001460270"/>
    </source>
</evidence>
<organism evidence="2 3">
    <name type="scientific">Mugilogobius chulae</name>
    <name type="common">yellowstripe goby</name>
    <dbReference type="NCBI Taxonomy" id="88201"/>
    <lineage>
        <taxon>Eukaryota</taxon>
        <taxon>Metazoa</taxon>
        <taxon>Chordata</taxon>
        <taxon>Craniata</taxon>
        <taxon>Vertebrata</taxon>
        <taxon>Euteleostomi</taxon>
        <taxon>Actinopterygii</taxon>
        <taxon>Neopterygii</taxon>
        <taxon>Teleostei</taxon>
        <taxon>Neoteleostei</taxon>
        <taxon>Acanthomorphata</taxon>
        <taxon>Gobiaria</taxon>
        <taxon>Gobiiformes</taxon>
        <taxon>Gobioidei</taxon>
        <taxon>Gobiidae</taxon>
        <taxon>Gobionellinae</taxon>
        <taxon>Mugilogobius</taxon>
    </lineage>
</organism>
<accession>A0AAW0MLH0</accession>
<feature type="compositionally biased region" description="Polar residues" evidence="1">
    <location>
        <begin position="128"/>
        <end position="140"/>
    </location>
</feature>